<evidence type="ECO:0000313" key="3">
    <source>
        <dbReference type="Proteomes" id="UP000265520"/>
    </source>
</evidence>
<comment type="caution">
    <text evidence="2">The sequence shown here is derived from an EMBL/GenBank/DDBJ whole genome shotgun (WGS) entry which is preliminary data.</text>
</comment>
<proteinExistence type="predicted"/>
<keyword evidence="3" id="KW-1185">Reference proteome</keyword>
<dbReference type="Proteomes" id="UP000265520">
    <property type="component" value="Unassembled WGS sequence"/>
</dbReference>
<feature type="region of interest" description="Disordered" evidence="1">
    <location>
        <begin position="1"/>
        <end position="39"/>
    </location>
</feature>
<accession>A0A392TF31</accession>
<evidence type="ECO:0000313" key="2">
    <source>
        <dbReference type="EMBL" id="MCI58726.1"/>
    </source>
</evidence>
<dbReference type="AlphaFoldDB" id="A0A392TF31"/>
<protein>
    <submittedName>
        <fullName evidence="2">Chromosome-associated kinesin KIF4-like</fullName>
    </submittedName>
</protein>
<feature type="non-terminal residue" evidence="2">
    <location>
        <position position="39"/>
    </location>
</feature>
<name>A0A392TF31_9FABA</name>
<evidence type="ECO:0000256" key="1">
    <source>
        <dbReference type="SAM" id="MobiDB-lite"/>
    </source>
</evidence>
<organism evidence="2 3">
    <name type="scientific">Trifolium medium</name>
    <dbReference type="NCBI Taxonomy" id="97028"/>
    <lineage>
        <taxon>Eukaryota</taxon>
        <taxon>Viridiplantae</taxon>
        <taxon>Streptophyta</taxon>
        <taxon>Embryophyta</taxon>
        <taxon>Tracheophyta</taxon>
        <taxon>Spermatophyta</taxon>
        <taxon>Magnoliopsida</taxon>
        <taxon>eudicotyledons</taxon>
        <taxon>Gunneridae</taxon>
        <taxon>Pentapetalae</taxon>
        <taxon>rosids</taxon>
        <taxon>fabids</taxon>
        <taxon>Fabales</taxon>
        <taxon>Fabaceae</taxon>
        <taxon>Papilionoideae</taxon>
        <taxon>50 kb inversion clade</taxon>
        <taxon>NPAAA clade</taxon>
        <taxon>Hologalegina</taxon>
        <taxon>IRL clade</taxon>
        <taxon>Trifolieae</taxon>
        <taxon>Trifolium</taxon>
    </lineage>
</organism>
<reference evidence="2 3" key="1">
    <citation type="journal article" date="2018" name="Front. Plant Sci.">
        <title>Red Clover (Trifolium pratense) and Zigzag Clover (T. medium) - A Picture of Genomic Similarities and Differences.</title>
        <authorList>
            <person name="Dluhosova J."/>
            <person name="Istvanek J."/>
            <person name="Nedelnik J."/>
            <person name="Repkova J."/>
        </authorList>
    </citation>
    <scope>NUCLEOTIDE SEQUENCE [LARGE SCALE GENOMIC DNA]</scope>
    <source>
        <strain evidence="3">cv. 10/8</strain>
        <tissue evidence="2">Leaf</tissue>
    </source>
</reference>
<dbReference type="EMBL" id="LXQA010550677">
    <property type="protein sequence ID" value="MCI58726.1"/>
    <property type="molecule type" value="Genomic_DNA"/>
</dbReference>
<sequence length="39" mass="4157">MSGPLSPMSLPAPKQLKFTPGVVNGSVRESPTFLDDARK</sequence>